<gene>
    <name evidence="3" type="ORF">SAMN02745171_01335</name>
</gene>
<keyword evidence="4" id="KW-1185">Reference proteome</keyword>
<keyword evidence="2" id="KW-0472">Membrane</keyword>
<reference evidence="4" key="1">
    <citation type="submission" date="2017-02" db="EMBL/GenBank/DDBJ databases">
        <authorList>
            <person name="Varghese N."/>
            <person name="Submissions S."/>
        </authorList>
    </citation>
    <scope>NUCLEOTIDE SEQUENCE [LARGE SCALE GENOMIC DNA]</scope>
    <source>
        <strain evidence="4">ATCC 51356</strain>
    </source>
</reference>
<keyword evidence="2" id="KW-0812">Transmembrane</keyword>
<name>A0A1T4P5K2_9PORP</name>
<dbReference type="STRING" id="29524.SAMN02745171_01335"/>
<dbReference type="RefSeq" id="WP_078737238.1">
    <property type="nucleotide sequence ID" value="NZ_FUXE01000014.1"/>
</dbReference>
<protein>
    <submittedName>
        <fullName evidence="3">Lysophospholipase L1</fullName>
    </submittedName>
</protein>
<evidence type="ECO:0000313" key="4">
    <source>
        <dbReference type="Proteomes" id="UP000190121"/>
    </source>
</evidence>
<dbReference type="SUPFAM" id="SSF52266">
    <property type="entry name" value="SGNH hydrolase"/>
    <property type="match status" value="1"/>
</dbReference>
<evidence type="ECO:0000256" key="2">
    <source>
        <dbReference type="SAM" id="Phobius"/>
    </source>
</evidence>
<dbReference type="OrthoDB" id="9810515at2"/>
<proteinExistence type="predicted"/>
<dbReference type="GO" id="GO:0016788">
    <property type="term" value="F:hydrolase activity, acting on ester bonds"/>
    <property type="evidence" value="ECO:0007669"/>
    <property type="project" value="UniProtKB-ARBA"/>
</dbReference>
<dbReference type="Gene3D" id="2.60.120.1360">
    <property type="match status" value="1"/>
</dbReference>
<organism evidence="3 4">
    <name type="scientific">Porphyromonas circumdentaria</name>
    <dbReference type="NCBI Taxonomy" id="29524"/>
    <lineage>
        <taxon>Bacteria</taxon>
        <taxon>Pseudomonadati</taxon>
        <taxon>Bacteroidota</taxon>
        <taxon>Bacteroidia</taxon>
        <taxon>Bacteroidales</taxon>
        <taxon>Porphyromonadaceae</taxon>
        <taxon>Porphyromonas</taxon>
    </lineage>
</organism>
<evidence type="ECO:0000313" key="3">
    <source>
        <dbReference type="EMBL" id="SJZ86681.1"/>
    </source>
</evidence>
<sequence>MSRKRDYFFKAWALFLVVMLGLITLFFLPKEIFGWSPKPIDMLGDLRVEGFYDESEVVDSIPSGANDKKNLPSAKNKNLSSKERARQAKRRRAYESIIASVDSTTLQTSISDYSEERTGLKRFFGRVGKIRKMDRPVHIAVLGDSFIEGDILTDAIRSALQQRWGGSGVGWLPMSSETAGFRQSIRHEFSAWQDKSLLHAKGERHLITGHVFRPKSKGAWSKYTLPKSNKPFNRATLYYRSSQDIPIRITVQDSTETVILPSSEDELRGYLIASGREMNSIRIDFDKESLFDCYGLSLEAATGVSVDNMSLRGNSGLLLAKADEELNKAFNTERPYDLIILQYGLNVANAGQKDYSNYTKQMKKAIVHLQELYPNADVMLFGVSDRAKRSSGSFSTMPAIVKLHQQQELLAQELGITFWSPLNTMKSLGGITEMARKGQAAKDYTHLSHKGGQKIAEKFVEALILEEKYYNAIKN</sequence>
<evidence type="ECO:0000256" key="1">
    <source>
        <dbReference type="SAM" id="MobiDB-lite"/>
    </source>
</evidence>
<keyword evidence="2" id="KW-1133">Transmembrane helix</keyword>
<feature type="region of interest" description="Disordered" evidence="1">
    <location>
        <begin position="62"/>
        <end position="85"/>
    </location>
</feature>
<feature type="transmembrane region" description="Helical" evidence="2">
    <location>
        <begin position="7"/>
        <end position="28"/>
    </location>
</feature>
<dbReference type="Proteomes" id="UP000190121">
    <property type="component" value="Unassembled WGS sequence"/>
</dbReference>
<dbReference type="Gene3D" id="3.40.50.1110">
    <property type="entry name" value="SGNH hydrolase"/>
    <property type="match status" value="1"/>
</dbReference>
<accession>A0A1T4P5K2</accession>
<dbReference type="InterPro" id="IPR036514">
    <property type="entry name" value="SGNH_hydro_sf"/>
</dbReference>
<dbReference type="AlphaFoldDB" id="A0A1T4P5K2"/>
<dbReference type="EMBL" id="FUXE01000014">
    <property type="protein sequence ID" value="SJZ86681.1"/>
    <property type="molecule type" value="Genomic_DNA"/>
</dbReference>